<organism evidence="1">
    <name type="scientific">bioreactor metagenome</name>
    <dbReference type="NCBI Taxonomy" id="1076179"/>
    <lineage>
        <taxon>unclassified sequences</taxon>
        <taxon>metagenomes</taxon>
        <taxon>ecological metagenomes</taxon>
    </lineage>
</organism>
<name>A0A645HY21_9ZZZZ</name>
<reference evidence="1" key="1">
    <citation type="submission" date="2019-08" db="EMBL/GenBank/DDBJ databases">
        <authorList>
            <person name="Kucharzyk K."/>
            <person name="Murdoch R.W."/>
            <person name="Higgins S."/>
            <person name="Loffler F."/>
        </authorList>
    </citation>
    <scope>NUCLEOTIDE SEQUENCE</scope>
</reference>
<dbReference type="AlphaFoldDB" id="A0A645HY21"/>
<gene>
    <name evidence="1" type="ORF">SDC9_190961</name>
</gene>
<sequence>MSEIILTMFDEQNPCWTAELLELAGEDASGLD</sequence>
<accession>A0A645HY21</accession>
<dbReference type="EMBL" id="VSSQ01101784">
    <property type="protein sequence ID" value="MPN43402.1"/>
    <property type="molecule type" value="Genomic_DNA"/>
</dbReference>
<comment type="caution">
    <text evidence="1">The sequence shown here is derived from an EMBL/GenBank/DDBJ whole genome shotgun (WGS) entry which is preliminary data.</text>
</comment>
<protein>
    <submittedName>
        <fullName evidence="1">Uncharacterized protein</fullName>
    </submittedName>
</protein>
<evidence type="ECO:0000313" key="1">
    <source>
        <dbReference type="EMBL" id="MPN43402.1"/>
    </source>
</evidence>
<proteinExistence type="predicted"/>